<accession>A0ACC3C8N3</accession>
<sequence>MEAAPTTHNPAADMEARARAPPPSTSVVTCVACRVRLHGPDTRRTHYLSDWHRANIKRKLASLPPLTPDEYTRRVEALATASGGAEGVGRGDGGGGGHGGASGGDGGAEGQEGPPSGVVVTPSALAAELLDAAGLSAAATATSGAAALVPTATGGGDGSASRQVVPASVADTADPPLQGGADVGEVMDKITSSLVLPNGRVLGHRDLARFYKQRPSPAADARALARSSTRSAVLSSYKRLGWAGPAVSRAAAADQRIQLLRSKREHLRVGMSNYYTRKAAVRPKLGVLNSGYRP</sequence>
<gene>
    <name evidence="1" type="ORF">I4F81_009157</name>
</gene>
<organism evidence="1 2">
    <name type="scientific">Pyropia yezoensis</name>
    <name type="common">Susabi-nori</name>
    <name type="synonym">Porphyra yezoensis</name>
    <dbReference type="NCBI Taxonomy" id="2788"/>
    <lineage>
        <taxon>Eukaryota</taxon>
        <taxon>Rhodophyta</taxon>
        <taxon>Bangiophyceae</taxon>
        <taxon>Bangiales</taxon>
        <taxon>Bangiaceae</taxon>
        <taxon>Pyropia</taxon>
    </lineage>
</organism>
<dbReference type="EMBL" id="CM020619">
    <property type="protein sequence ID" value="KAK1866641.1"/>
    <property type="molecule type" value="Genomic_DNA"/>
</dbReference>
<name>A0ACC3C8N3_PYRYE</name>
<dbReference type="Proteomes" id="UP000798662">
    <property type="component" value="Chromosome 2"/>
</dbReference>
<evidence type="ECO:0000313" key="1">
    <source>
        <dbReference type="EMBL" id="KAK1866641.1"/>
    </source>
</evidence>
<reference evidence="1" key="1">
    <citation type="submission" date="2019-11" db="EMBL/GenBank/DDBJ databases">
        <title>Nori genome reveals adaptations in red seaweeds to the harsh intertidal environment.</title>
        <authorList>
            <person name="Wang D."/>
            <person name="Mao Y."/>
        </authorList>
    </citation>
    <scope>NUCLEOTIDE SEQUENCE</scope>
    <source>
        <tissue evidence="1">Gametophyte</tissue>
    </source>
</reference>
<keyword evidence="2" id="KW-1185">Reference proteome</keyword>
<comment type="caution">
    <text evidence="1">The sequence shown here is derived from an EMBL/GenBank/DDBJ whole genome shotgun (WGS) entry which is preliminary data.</text>
</comment>
<proteinExistence type="predicted"/>
<evidence type="ECO:0000313" key="2">
    <source>
        <dbReference type="Proteomes" id="UP000798662"/>
    </source>
</evidence>
<protein>
    <submittedName>
        <fullName evidence="1">Uncharacterized protein</fullName>
    </submittedName>
</protein>